<reference evidence="2 3" key="1">
    <citation type="journal article" date="2014" name="PLoS Genet.">
        <title>Phylogenetically driven sequencing of extremely halophilic archaea reveals strategies for static and dynamic osmo-response.</title>
        <authorList>
            <person name="Becker E.A."/>
            <person name="Seitzer P.M."/>
            <person name="Tritt A."/>
            <person name="Larsen D."/>
            <person name="Krusor M."/>
            <person name="Yao A.I."/>
            <person name="Wu D."/>
            <person name="Madern D."/>
            <person name="Eisen J.A."/>
            <person name="Darling A.E."/>
            <person name="Facciotti M.T."/>
        </authorList>
    </citation>
    <scope>NUCLEOTIDE SEQUENCE [LARGE SCALE GENOMIC DNA]</scope>
    <source>
        <strain evidence="2 3">DSM 1137</strain>
    </source>
</reference>
<evidence type="ECO:0000256" key="1">
    <source>
        <dbReference type="SAM" id="Phobius"/>
    </source>
</evidence>
<proteinExistence type="predicted"/>
<keyword evidence="1" id="KW-1133">Transmembrane helix</keyword>
<keyword evidence="3" id="KW-1185">Reference proteome</keyword>
<dbReference type="InterPro" id="IPR007404">
    <property type="entry name" value="YdjM-like"/>
</dbReference>
<evidence type="ECO:0000313" key="2">
    <source>
        <dbReference type="EMBL" id="ELZ39312.1"/>
    </source>
</evidence>
<organism evidence="2 3">
    <name type="scientific">Halorubrum saccharovorum DSM 1137</name>
    <dbReference type="NCBI Taxonomy" id="1227484"/>
    <lineage>
        <taxon>Archaea</taxon>
        <taxon>Methanobacteriati</taxon>
        <taxon>Methanobacteriota</taxon>
        <taxon>Stenosarchaea group</taxon>
        <taxon>Halobacteria</taxon>
        <taxon>Halobacteriales</taxon>
        <taxon>Haloferacaceae</taxon>
        <taxon>Halorubrum</taxon>
    </lineage>
</organism>
<dbReference type="Pfam" id="PF04307">
    <property type="entry name" value="YdjM"/>
    <property type="match status" value="1"/>
</dbReference>
<comment type="caution">
    <text evidence="2">The sequence shown here is derived from an EMBL/GenBank/DDBJ whole genome shotgun (WGS) entry which is preliminary data.</text>
</comment>
<evidence type="ECO:0000313" key="3">
    <source>
        <dbReference type="Proteomes" id="UP000011514"/>
    </source>
</evidence>
<gene>
    <name evidence="2" type="ORF">C471_08535</name>
</gene>
<dbReference type="RefSeq" id="WP_004048214.1">
    <property type="nucleotide sequence ID" value="NZ_AOJE01000038.1"/>
</dbReference>
<dbReference type="Proteomes" id="UP000011514">
    <property type="component" value="Unassembled WGS sequence"/>
</dbReference>
<accession>M0DX60</accession>
<feature type="transmembrane region" description="Helical" evidence="1">
    <location>
        <begin position="58"/>
        <end position="79"/>
    </location>
</feature>
<feature type="transmembrane region" description="Helical" evidence="1">
    <location>
        <begin position="30"/>
        <end position="46"/>
    </location>
</feature>
<feature type="transmembrane region" description="Helical" evidence="1">
    <location>
        <begin position="158"/>
        <end position="178"/>
    </location>
</feature>
<name>M0DX60_9EURY</name>
<sequence length="181" mass="18507">MTNFRGHLILGVVASVVVGGGMLYTGQSMQLTGIAVSLTLLGSILPDIDIHSSIPRRWLGALLLITVPLGAVYFGVINPNVSQFIGGLVVRSTGIGADLIQPVGLVVLGVVGVGTANLLGYGVDEILTHRGITHTLGFGIFGGLVVGVLLRSRLSLDPITALAIGACFAVGVAVHVYIGDS</sequence>
<feature type="transmembrane region" description="Helical" evidence="1">
    <location>
        <begin position="7"/>
        <end position="24"/>
    </location>
</feature>
<protein>
    <recommendedName>
        <fullName evidence="4">Membrane-bound metal-dependent hydrolase</fullName>
    </recommendedName>
</protein>
<feature type="transmembrane region" description="Helical" evidence="1">
    <location>
        <begin position="131"/>
        <end position="152"/>
    </location>
</feature>
<dbReference type="EMBL" id="AOJE01000038">
    <property type="protein sequence ID" value="ELZ39312.1"/>
    <property type="molecule type" value="Genomic_DNA"/>
</dbReference>
<evidence type="ECO:0008006" key="4">
    <source>
        <dbReference type="Google" id="ProtNLM"/>
    </source>
</evidence>
<dbReference type="AlphaFoldDB" id="M0DX60"/>
<dbReference type="OrthoDB" id="346491at2157"/>
<keyword evidence="1" id="KW-0472">Membrane</keyword>
<feature type="transmembrane region" description="Helical" evidence="1">
    <location>
        <begin position="99"/>
        <end position="119"/>
    </location>
</feature>
<keyword evidence="1" id="KW-0812">Transmembrane</keyword>